<evidence type="ECO:0000259" key="5">
    <source>
        <dbReference type="Pfam" id="PF02816"/>
    </source>
</evidence>
<keyword evidence="2" id="KW-0808">Transferase</keyword>
<feature type="region of interest" description="Disordered" evidence="4">
    <location>
        <begin position="692"/>
        <end position="757"/>
    </location>
</feature>
<keyword evidence="3" id="KW-0418">Kinase</keyword>
<evidence type="ECO:0000313" key="7">
    <source>
        <dbReference type="EMBL" id="KAK7000981.1"/>
    </source>
</evidence>
<proteinExistence type="predicted"/>
<dbReference type="GO" id="GO:0005524">
    <property type="term" value="F:ATP binding"/>
    <property type="evidence" value="ECO:0007669"/>
    <property type="project" value="InterPro"/>
</dbReference>
<dbReference type="PANTHER" id="PTHR46177">
    <property type="entry name" value="INTEGRASE CATALYTIC DOMAIN-CONTAINING PROTEIN"/>
    <property type="match status" value="1"/>
</dbReference>
<dbReference type="GO" id="GO:0004674">
    <property type="term" value="F:protein serine/threonine kinase activity"/>
    <property type="evidence" value="ECO:0007669"/>
    <property type="project" value="UniProtKB-KW"/>
</dbReference>
<gene>
    <name evidence="7" type="ORF">R3P38DRAFT_2560029</name>
</gene>
<dbReference type="EMBL" id="JAWWNJ010000085">
    <property type="protein sequence ID" value="KAK7000981.1"/>
    <property type="molecule type" value="Genomic_DNA"/>
</dbReference>
<name>A0AAW0A563_9AGAR</name>
<dbReference type="InterPro" id="IPR004166">
    <property type="entry name" value="a-kinase_dom"/>
</dbReference>
<feature type="domain" description="Integrase core" evidence="6">
    <location>
        <begin position="138"/>
        <end position="312"/>
    </location>
</feature>
<dbReference type="Pfam" id="PF02816">
    <property type="entry name" value="Alpha_kinase"/>
    <property type="match status" value="1"/>
</dbReference>
<evidence type="ECO:0008006" key="9">
    <source>
        <dbReference type="Google" id="ProtNLM"/>
    </source>
</evidence>
<dbReference type="InterPro" id="IPR058913">
    <property type="entry name" value="Integrase_dom_put"/>
</dbReference>
<dbReference type="Proteomes" id="UP001362999">
    <property type="component" value="Unassembled WGS sequence"/>
</dbReference>
<comment type="caution">
    <text evidence="7">The sequence shown here is derived from an EMBL/GenBank/DDBJ whole genome shotgun (WGS) entry which is preliminary data.</text>
</comment>
<evidence type="ECO:0000313" key="8">
    <source>
        <dbReference type="Proteomes" id="UP001362999"/>
    </source>
</evidence>
<dbReference type="AlphaFoldDB" id="A0AAW0A563"/>
<accession>A0AAW0A563</accession>
<reference evidence="7 8" key="1">
    <citation type="journal article" date="2024" name="J Genomics">
        <title>Draft genome sequencing and assembly of Favolaschia claudopus CIRM-BRFM 2984 isolated from oak limbs.</title>
        <authorList>
            <person name="Navarro D."/>
            <person name="Drula E."/>
            <person name="Chaduli D."/>
            <person name="Cazenave R."/>
            <person name="Ahrendt S."/>
            <person name="Wang J."/>
            <person name="Lipzen A."/>
            <person name="Daum C."/>
            <person name="Barry K."/>
            <person name="Grigoriev I.V."/>
            <person name="Favel A."/>
            <person name="Rosso M.N."/>
            <person name="Martin F."/>
        </authorList>
    </citation>
    <scope>NUCLEOTIDE SEQUENCE [LARGE SCALE GENOMIC DNA]</scope>
    <source>
        <strain evidence="7 8">CIRM-BRFM 2984</strain>
    </source>
</reference>
<evidence type="ECO:0000256" key="2">
    <source>
        <dbReference type="ARBA" id="ARBA00022679"/>
    </source>
</evidence>
<evidence type="ECO:0000256" key="4">
    <source>
        <dbReference type="SAM" id="MobiDB-lite"/>
    </source>
</evidence>
<keyword evidence="1" id="KW-0723">Serine/threonine-protein kinase</keyword>
<dbReference type="PANTHER" id="PTHR46177:SF1">
    <property type="entry name" value="INTEGRASE CATALYTIC DOMAIN-CONTAINING PROTEIN"/>
    <property type="match status" value="1"/>
</dbReference>
<protein>
    <recommendedName>
        <fullName evidence="9">Integrase catalytic domain-containing protein</fullName>
    </recommendedName>
</protein>
<dbReference type="Gene3D" id="3.20.200.10">
    <property type="entry name" value="MHCK/EF2 kinase"/>
    <property type="match status" value="1"/>
</dbReference>
<dbReference type="Pfam" id="PF24764">
    <property type="entry name" value="rva_4"/>
    <property type="match status" value="1"/>
</dbReference>
<feature type="non-terminal residue" evidence="7">
    <location>
        <position position="1"/>
    </location>
</feature>
<keyword evidence="8" id="KW-1185">Reference proteome</keyword>
<sequence>EDELMPLIQKYFALGYSDGKIARECMDHFDKNVYGLSTSTVKRRRKQIQLLRQQAVTWEDLEPMYKELRQKFPNLGARDMVAKLRLLYGVKISELMHSRMVLLRYLREHDSEGIARRKAKRFVRKRFWSAGVMDVLCFDQHDKWKRFGLWLHLGMDPFTGRIAWVKIWWSNRNSKLVTSYFIDACREIGGIPMISQSDLGPENFGIANCQTATRQRLDVTLVGSMQHRWVNKKAMNVKPEATWSVLRRNFCVAFETCFNLGTNPDENDHILLDILDPLQQLIFRWLVIPWVQHELDVWRFMRNSTPRRADKNSLLPHGIPDMIAEKPEKFQCKDYKVIVTPEIFDEMDSLWAPRDDPIFDLVPPTFGAQITGLYQYIGAPEINLNSLWDVYTDLLTCFTPEIHLGLAYVIDHADDNFEESPELLEGQADLPQAEGEWQYLGGVADYNIDDEGLFAKLYKYHECITSRKIQVTTTSHNCYYLYSEKKIHCCIDSSQPLVTPSRREEIRKNIAHGQRGALVPVYSAAARPSASSTPVAGYSASHLYYRSDQERRAKQAFASPYKGSVEFRLCVMPENKTVAKLVGSVLECIKEVPAHIGHADLLETGMRAITHEWRRFAGEYPLSSADVVMRDEKWCLLIPKNPDVDIISDRFYVAPKKPNMAPQFRTRKIIINLHLPNEIHNAVLLYREEQHESVSKGKSKSKGKGKAEEEQEFPLLLGASSSSSSTKWSERPITPPRPSTKRPLPESPGSPEVSRDDMMRLVKRQTYSSKSELGAFFSMVVVVHPMRLMSSLDELRDLDSGDWQNLCTSSRAATLVLNTNSKHQMVGAFKIASIGSVSPGIFQLASESGHPVCAKQSFYKSTAKVGGMTLVQHVPHDFQRQGKTLTMELRCLLWAHVLHSAVYGYTRRFLRENNKELPFHLPFMRFVRGALASSTGASTVPTLYLLEEVIDRGKEGAFRKYINNASAAVLHLENAEDRHRAEFLAFCQHYQLIKTHGTLFVSDYQGKSPRYIITMKFIGLAY</sequence>
<feature type="domain" description="Alpha-type protein kinase" evidence="5">
    <location>
        <begin position="924"/>
        <end position="1008"/>
    </location>
</feature>
<evidence type="ECO:0000256" key="1">
    <source>
        <dbReference type="ARBA" id="ARBA00022527"/>
    </source>
</evidence>
<organism evidence="7 8">
    <name type="scientific">Favolaschia claudopus</name>
    <dbReference type="NCBI Taxonomy" id="2862362"/>
    <lineage>
        <taxon>Eukaryota</taxon>
        <taxon>Fungi</taxon>
        <taxon>Dikarya</taxon>
        <taxon>Basidiomycota</taxon>
        <taxon>Agaricomycotina</taxon>
        <taxon>Agaricomycetes</taxon>
        <taxon>Agaricomycetidae</taxon>
        <taxon>Agaricales</taxon>
        <taxon>Marasmiineae</taxon>
        <taxon>Mycenaceae</taxon>
        <taxon>Favolaschia</taxon>
    </lineage>
</organism>
<evidence type="ECO:0000256" key="3">
    <source>
        <dbReference type="ARBA" id="ARBA00022777"/>
    </source>
</evidence>
<evidence type="ECO:0000259" key="6">
    <source>
        <dbReference type="Pfam" id="PF24764"/>
    </source>
</evidence>